<dbReference type="RefSeq" id="WP_165775247.1">
    <property type="nucleotide sequence ID" value="NZ_FRFC01000003.1"/>
</dbReference>
<evidence type="ECO:0000313" key="5">
    <source>
        <dbReference type="EMBL" id="SHO45586.1"/>
    </source>
</evidence>
<dbReference type="Pfam" id="PF00127">
    <property type="entry name" value="Copper-bind"/>
    <property type="match status" value="1"/>
</dbReference>
<evidence type="ECO:0000313" key="6">
    <source>
        <dbReference type="Proteomes" id="UP000232412"/>
    </source>
</evidence>
<feature type="domain" description="Blue (type 1) copper" evidence="4">
    <location>
        <begin position="38"/>
        <end position="118"/>
    </location>
</feature>
<sequence>MGYSRYYLVAICLVSAVTFSLSFAEIPVVIPLGAANQNNPFSLSPSTLEVQVNDTVTWKNQDTAAHTVTTGKPGLGFDGRIDSGIIPPGGTFSYTFTKTGLYQYYCLFHPWMTGFVNVGTSTPDMPIGILVSTDKSVYSKGDAIHVSGQVSQFIANKQVTVWVTDSKGTGVSIVHTETRTGRDFGVDIPVTAATWIPGNNYTIYAQYGPASSVATALVQYEPSSNNNTVQDTTSDVTPSKDTYMSSYKKAIPDSNGYVTVQTGRHVYTSDSPVIVYGSIWDGVFAQVGGGAYLATVPISDTTGNTVAELVDVTMTDMNGNTVSSKQVQVSSDGSYVAQMKIPIDSDGLYHVQAQLKTKDGLVQTLGGDVISKLGSSTNFLVITPDAFPVSTNLGKYDVEISSNSTVTGFTADLAQKKISFNVQGESGTRGTTDVIVPKYVLGGQIQVLIDGIAQPFNSDGVIVTSDTASETGFEINYHHSVHTIELVGSDAAEPPVQVQAVPEFGLAPVILALSVAGIIAVSYRTKLV</sequence>
<dbReference type="AlphaFoldDB" id="A0A2H1EGN4"/>
<dbReference type="GO" id="GO:0005507">
    <property type="term" value="F:copper ion binding"/>
    <property type="evidence" value="ECO:0007669"/>
    <property type="project" value="InterPro"/>
</dbReference>
<dbReference type="Gene3D" id="2.60.40.420">
    <property type="entry name" value="Cupredoxins - blue copper proteins"/>
    <property type="match status" value="1"/>
</dbReference>
<keyword evidence="1" id="KW-0479">Metal-binding</keyword>
<keyword evidence="2" id="KW-0186">Copper</keyword>
<evidence type="ECO:0000256" key="1">
    <source>
        <dbReference type="ARBA" id="ARBA00022723"/>
    </source>
</evidence>
<name>A0A2H1EGN4_9ARCH</name>
<feature type="transmembrane region" description="Helical" evidence="3">
    <location>
        <begin position="504"/>
        <end position="523"/>
    </location>
</feature>
<accession>A0A2H1EGN4</accession>
<gene>
    <name evidence="5" type="ORF">NSIN_20707</name>
</gene>
<dbReference type="SUPFAM" id="SSF49503">
    <property type="entry name" value="Cupredoxins"/>
    <property type="match status" value="1"/>
</dbReference>
<dbReference type="PANTHER" id="PTHR36507:SF1">
    <property type="entry name" value="BLL1555 PROTEIN"/>
    <property type="match status" value="1"/>
</dbReference>
<evidence type="ECO:0000259" key="4">
    <source>
        <dbReference type="Pfam" id="PF00127"/>
    </source>
</evidence>
<keyword evidence="3" id="KW-1133">Transmembrane helix</keyword>
<keyword evidence="3" id="KW-0472">Membrane</keyword>
<dbReference type="InterPro" id="IPR000923">
    <property type="entry name" value="BlueCu_1"/>
</dbReference>
<dbReference type="GO" id="GO:0009055">
    <property type="term" value="F:electron transfer activity"/>
    <property type="evidence" value="ECO:0007669"/>
    <property type="project" value="InterPro"/>
</dbReference>
<dbReference type="OrthoDB" id="11836at2157"/>
<organism evidence="5 6">
    <name type="scientific">Nitrosotalea sinensis</name>
    <dbReference type="NCBI Taxonomy" id="1499975"/>
    <lineage>
        <taxon>Archaea</taxon>
        <taxon>Nitrososphaerota</taxon>
        <taxon>Nitrososphaeria</taxon>
        <taxon>Nitrosotaleales</taxon>
        <taxon>Nitrosotaleaceae</taxon>
        <taxon>Nitrosotalea</taxon>
    </lineage>
</organism>
<keyword evidence="3" id="KW-0812">Transmembrane</keyword>
<evidence type="ECO:0000256" key="3">
    <source>
        <dbReference type="SAM" id="Phobius"/>
    </source>
</evidence>
<dbReference type="PANTHER" id="PTHR36507">
    <property type="entry name" value="BLL1555 PROTEIN"/>
    <property type="match status" value="1"/>
</dbReference>
<dbReference type="InterPro" id="IPR052721">
    <property type="entry name" value="ET_Amicyanin"/>
</dbReference>
<dbReference type="InterPro" id="IPR008972">
    <property type="entry name" value="Cupredoxin"/>
</dbReference>
<proteinExistence type="predicted"/>
<protein>
    <recommendedName>
        <fullName evidence="4">Blue (type 1) copper domain-containing protein</fullName>
    </recommendedName>
</protein>
<dbReference type="Proteomes" id="UP000232412">
    <property type="component" value="Unassembled WGS sequence"/>
</dbReference>
<dbReference type="EMBL" id="FRFC01000003">
    <property type="protein sequence ID" value="SHO45586.1"/>
    <property type="molecule type" value="Genomic_DNA"/>
</dbReference>
<reference evidence="6" key="1">
    <citation type="submission" date="2016-12" db="EMBL/GenBank/DDBJ databases">
        <authorList>
            <person name="Herbold C."/>
        </authorList>
    </citation>
    <scope>NUCLEOTIDE SEQUENCE [LARGE SCALE GENOMIC DNA]</scope>
</reference>
<keyword evidence="6" id="KW-1185">Reference proteome</keyword>
<evidence type="ECO:0000256" key="2">
    <source>
        <dbReference type="ARBA" id="ARBA00023008"/>
    </source>
</evidence>